<comment type="cofactor">
    <cofactor evidence="1">
        <name>pyridoxal 5'-phosphate</name>
        <dbReference type="ChEBI" id="CHEBI:597326"/>
    </cofactor>
</comment>
<dbReference type="PANTHER" id="PTHR43713">
    <property type="entry name" value="GLUTAMATE-1-SEMIALDEHYDE 2,1-AMINOMUTASE"/>
    <property type="match status" value="1"/>
</dbReference>
<gene>
    <name evidence="3" type="ORF">AVT10_03935</name>
</gene>
<evidence type="ECO:0000256" key="1">
    <source>
        <dbReference type="ARBA" id="ARBA00001933"/>
    </source>
</evidence>
<dbReference type="PANTHER" id="PTHR43713:SF3">
    <property type="entry name" value="GLUTAMATE-1-SEMIALDEHYDE 2,1-AMINOMUTASE 1, CHLOROPLASTIC-RELATED"/>
    <property type="match status" value="1"/>
</dbReference>
<dbReference type="SUPFAM" id="SSF53383">
    <property type="entry name" value="PLP-dependent transferases"/>
    <property type="match status" value="1"/>
</dbReference>
<keyword evidence="2" id="KW-0663">Pyridoxal phosphate</keyword>
<dbReference type="Gene3D" id="3.40.640.10">
    <property type="entry name" value="Type I PLP-dependent aspartate aminotransferase-like (Major domain)"/>
    <property type="match status" value="1"/>
</dbReference>
<dbReference type="Proteomes" id="UP000076609">
    <property type="component" value="Unassembled WGS sequence"/>
</dbReference>
<dbReference type="RefSeq" id="WP_066691774.1">
    <property type="nucleotide sequence ID" value="NZ_CP117025.1"/>
</dbReference>
<sequence length="554" mass="60937">MMALAPALAATFAAGVAGLAATKGRARLRLSRAKHGSLTGHVRWGQRIARQIAFYDYDDARFFAADDAPADIAAKRRAGFERLSALYATRFAKTVAATKALREGLSDLQFTGRYRVPFQFSAKVRDTLATGAFYQSSSGVTVTDLDGNVFYDLAGSYGVNLFGHDFYKDCIAQGAARVADLGPVLGTYHPVIAANVDRLRAISGMDEVSFHMSGTEAVMQAVRLARYHTGRRRVVRFAGAYHGWWGDVQPGIGNPTPADNTLTLSEMSDRTLHVLATRKDIACVLVNPLQAMHPNKGAPSDGTLVDSSRSARLDRAAYRDWLVKLRDVCTQAGVVLIFDEVFMGFRLAKCGMAEAFGVRPDMVTYGKTLGGGLPIGVVCGRAELMKRFRPEAPADICFARGTFNAHPYVMGAMDVFLERLDSPQVQAMYEDVDARWDARLARFNEAMAEADLPVRAAGMQTVWTILYTVPSRYNWLLQYYARAEGLALSWVGTGRLIFSLNYDDAAFAEVVARFVKAAQAMQQDGWWWTAPGTTNKMLRRQVLKETLARRLGRG</sequence>
<keyword evidence="4" id="KW-1185">Reference proteome</keyword>
<dbReference type="InterPro" id="IPR015422">
    <property type="entry name" value="PyrdxlP-dep_Trfase_small"/>
</dbReference>
<dbReference type="EMBL" id="LQQO01000034">
    <property type="protein sequence ID" value="KZE11414.1"/>
    <property type="molecule type" value="Genomic_DNA"/>
</dbReference>
<dbReference type="PROSITE" id="PS00600">
    <property type="entry name" value="AA_TRANSFER_CLASS_3"/>
    <property type="match status" value="1"/>
</dbReference>
<dbReference type="InterPro" id="IPR015421">
    <property type="entry name" value="PyrdxlP-dep_Trfase_major"/>
</dbReference>
<evidence type="ECO:0000313" key="3">
    <source>
        <dbReference type="EMBL" id="KZE11414.1"/>
    </source>
</evidence>
<comment type="caution">
    <text evidence="3">The sequence shown here is derived from an EMBL/GenBank/DDBJ whole genome shotgun (WGS) entry which is preliminary data.</text>
</comment>
<name>A0ABR5YBR9_9SPHN</name>
<dbReference type="Gene3D" id="3.90.1150.10">
    <property type="entry name" value="Aspartate Aminotransferase, domain 1"/>
    <property type="match status" value="1"/>
</dbReference>
<dbReference type="InterPro" id="IPR049704">
    <property type="entry name" value="Aminotrans_3_PPA_site"/>
</dbReference>
<evidence type="ECO:0000313" key="4">
    <source>
        <dbReference type="Proteomes" id="UP000076609"/>
    </source>
</evidence>
<organism evidence="3 4">
    <name type="scientific">Sphingomonas hankookensis</name>
    <dbReference type="NCBI Taxonomy" id="563996"/>
    <lineage>
        <taxon>Bacteria</taxon>
        <taxon>Pseudomonadati</taxon>
        <taxon>Pseudomonadota</taxon>
        <taxon>Alphaproteobacteria</taxon>
        <taxon>Sphingomonadales</taxon>
        <taxon>Sphingomonadaceae</taxon>
        <taxon>Sphingomonas</taxon>
    </lineage>
</organism>
<evidence type="ECO:0000256" key="2">
    <source>
        <dbReference type="ARBA" id="ARBA00022898"/>
    </source>
</evidence>
<dbReference type="InterPro" id="IPR015424">
    <property type="entry name" value="PyrdxlP-dep_Trfase"/>
</dbReference>
<proteinExistence type="predicted"/>
<dbReference type="InterPro" id="IPR005814">
    <property type="entry name" value="Aminotrans_3"/>
</dbReference>
<reference evidence="4" key="1">
    <citation type="submission" date="2016-01" db="EMBL/GenBank/DDBJ databases">
        <title>Draft genome of Chromobacterium sp. F49.</title>
        <authorList>
            <person name="Hong K.W."/>
        </authorList>
    </citation>
    <scope>NUCLEOTIDE SEQUENCE [LARGE SCALE GENOMIC DNA]</scope>
    <source>
        <strain evidence="4">CN3</strain>
    </source>
</reference>
<dbReference type="Pfam" id="PF00202">
    <property type="entry name" value="Aminotran_3"/>
    <property type="match status" value="1"/>
</dbReference>
<accession>A0ABR5YBR9</accession>
<protein>
    <submittedName>
        <fullName evidence="3">Glutamate-1-semialdehyde 2,1-aminomutase</fullName>
    </submittedName>
</protein>